<accession>A0A233RDK4</accession>
<keyword evidence="6 8" id="KW-1133">Transmembrane helix</keyword>
<feature type="transmembrane region" description="Helical" evidence="8">
    <location>
        <begin position="398"/>
        <end position="424"/>
    </location>
</feature>
<evidence type="ECO:0000256" key="3">
    <source>
        <dbReference type="ARBA" id="ARBA00022448"/>
    </source>
</evidence>
<feature type="transmembrane region" description="Helical" evidence="8">
    <location>
        <begin position="183"/>
        <end position="205"/>
    </location>
</feature>
<dbReference type="GO" id="GO:0005886">
    <property type="term" value="C:plasma membrane"/>
    <property type="evidence" value="ECO:0007669"/>
    <property type="project" value="UniProtKB-SubCell"/>
</dbReference>
<reference evidence="9 10" key="1">
    <citation type="submission" date="2017-08" db="EMBL/GenBank/DDBJ databases">
        <title>A Genome Sequence of Oceanimonas doudoroffii ATCC 27123T.</title>
        <authorList>
            <person name="Brennan M.A."/>
            <person name="Maclea K.S."/>
            <person name="Mcclelland W.D."/>
            <person name="Trachtenberg A.M."/>
        </authorList>
    </citation>
    <scope>NUCLEOTIDE SEQUENCE [LARGE SCALE GENOMIC DNA]</scope>
    <source>
        <strain evidence="9 10">ATCC 27123</strain>
    </source>
</reference>
<feature type="transmembrane region" description="Helical" evidence="8">
    <location>
        <begin position="305"/>
        <end position="327"/>
    </location>
</feature>
<dbReference type="OrthoDB" id="9775735at2"/>
<feature type="transmembrane region" description="Helical" evidence="8">
    <location>
        <begin position="84"/>
        <end position="105"/>
    </location>
</feature>
<evidence type="ECO:0000256" key="1">
    <source>
        <dbReference type="ARBA" id="ARBA00004651"/>
    </source>
</evidence>
<evidence type="ECO:0000256" key="8">
    <source>
        <dbReference type="SAM" id="Phobius"/>
    </source>
</evidence>
<feature type="transmembrane region" description="Helical" evidence="8">
    <location>
        <begin position="45"/>
        <end position="64"/>
    </location>
</feature>
<dbReference type="GO" id="GO:0022857">
    <property type="term" value="F:transmembrane transporter activity"/>
    <property type="evidence" value="ECO:0007669"/>
    <property type="project" value="InterPro"/>
</dbReference>
<dbReference type="PANTHER" id="PTHR30047:SF7">
    <property type="entry name" value="HIGH-AFFINITY CHOLINE TRANSPORT PROTEIN"/>
    <property type="match status" value="1"/>
</dbReference>
<evidence type="ECO:0000256" key="5">
    <source>
        <dbReference type="ARBA" id="ARBA00022692"/>
    </source>
</evidence>
<feature type="transmembrane region" description="Helical" evidence="8">
    <location>
        <begin position="255"/>
        <end position="279"/>
    </location>
</feature>
<protein>
    <submittedName>
        <fullName evidence="9">Glycine/betaine ABC transporter permease</fullName>
    </submittedName>
</protein>
<dbReference type="Proteomes" id="UP000242757">
    <property type="component" value="Unassembled WGS sequence"/>
</dbReference>
<comment type="similarity">
    <text evidence="2">Belongs to the BCCT transporter (TC 2.A.15) family.</text>
</comment>
<feature type="transmembrane region" description="Helical" evidence="8">
    <location>
        <begin position="225"/>
        <end position="243"/>
    </location>
</feature>
<dbReference type="NCBIfam" id="TIGR00842">
    <property type="entry name" value="bcct"/>
    <property type="match status" value="1"/>
</dbReference>
<feature type="transmembrane region" description="Helical" evidence="8">
    <location>
        <begin position="133"/>
        <end position="154"/>
    </location>
</feature>
<feature type="transmembrane region" description="Helical" evidence="8">
    <location>
        <begin position="7"/>
        <end position="25"/>
    </location>
</feature>
<evidence type="ECO:0000313" key="10">
    <source>
        <dbReference type="Proteomes" id="UP000242757"/>
    </source>
</evidence>
<keyword evidence="10" id="KW-1185">Reference proteome</keyword>
<proteinExistence type="inferred from homology"/>
<feature type="transmembrane region" description="Helical" evidence="8">
    <location>
        <begin position="464"/>
        <end position="484"/>
    </location>
</feature>
<keyword evidence="3" id="KW-0813">Transport</keyword>
<evidence type="ECO:0000313" key="9">
    <source>
        <dbReference type="EMBL" id="OXY81474.1"/>
    </source>
</evidence>
<evidence type="ECO:0000256" key="4">
    <source>
        <dbReference type="ARBA" id="ARBA00022475"/>
    </source>
</evidence>
<keyword evidence="7 8" id="KW-0472">Membrane</keyword>
<keyword evidence="4" id="KW-1003">Cell membrane</keyword>
<evidence type="ECO:0000256" key="7">
    <source>
        <dbReference type="ARBA" id="ARBA00023136"/>
    </source>
</evidence>
<comment type="subcellular location">
    <subcellularLocation>
        <location evidence="1">Cell membrane</location>
        <topology evidence="1">Multi-pass membrane protein</topology>
    </subcellularLocation>
</comment>
<comment type="caution">
    <text evidence="9">The sequence shown here is derived from an EMBL/GenBank/DDBJ whole genome shotgun (WGS) entry which is preliminary data.</text>
</comment>
<sequence length="511" mass="55416">MKNKKSVFYISLILSLMLISTGIFIPEKLESFSNGSLGFIYNNLGWFILGCVFIFFAFCMYLGVSKFGNIRLGDDHDRPEYNTATWIGMLFSASIGISLVFWGIAEPVSYYIDPPVGEGYSEQAAKTAMQYVYLHWGVSAWACYALVGVSLAFFQFRKKLPSSLSSVFHPLIGDRIKGPMGKWIDIIVILSIVIGIATSLGFGTLQVNSGMNALWELPVNISTQVVIIGIVTVVYIASTISGLQGAIKHLSNLNMLLAFALLGFVILMGPTQTIFKILFQGVGDYVQNFISMSFRTEPYSDGTWIASWTLFYFGWWIAWAPLVGSFVARISKGRTIKEFMMGAVFIPALGSFVWFAVMGGSAIHIIQNLGEVALAEAVKTDVTSALFKFLDYFPMGTLLSILAMVLVLVFFVTSANSAVFVLGMVSENGNPNPSSVTKVIWGVVIAGISAVLIMTGGLSGLQSALVATALPLSVLMLLMCYSTYKGLNEEIGAMQSGQGPLDEVAEGAVTP</sequence>
<evidence type="ECO:0000256" key="2">
    <source>
        <dbReference type="ARBA" id="ARBA00005658"/>
    </source>
</evidence>
<dbReference type="PANTHER" id="PTHR30047">
    <property type="entry name" value="HIGH-AFFINITY CHOLINE TRANSPORT PROTEIN-RELATED"/>
    <property type="match status" value="1"/>
</dbReference>
<evidence type="ECO:0000256" key="6">
    <source>
        <dbReference type="ARBA" id="ARBA00022989"/>
    </source>
</evidence>
<feature type="transmembrane region" description="Helical" evidence="8">
    <location>
        <begin position="436"/>
        <end position="458"/>
    </location>
</feature>
<dbReference type="InterPro" id="IPR000060">
    <property type="entry name" value="BCCT_transptr"/>
</dbReference>
<gene>
    <name evidence="9" type="ORF">B6S08_13140</name>
</gene>
<dbReference type="EMBL" id="NBIM01000004">
    <property type="protein sequence ID" value="OXY81474.1"/>
    <property type="molecule type" value="Genomic_DNA"/>
</dbReference>
<dbReference type="Pfam" id="PF02028">
    <property type="entry name" value="BCCT"/>
    <property type="match status" value="1"/>
</dbReference>
<keyword evidence="5 8" id="KW-0812">Transmembrane</keyword>
<name>A0A233RDK4_9GAMM</name>
<dbReference type="AlphaFoldDB" id="A0A233RDK4"/>
<feature type="transmembrane region" description="Helical" evidence="8">
    <location>
        <begin position="339"/>
        <end position="366"/>
    </location>
</feature>
<organism evidence="9 10">
    <name type="scientific">Oceanimonas doudoroffii</name>
    <dbReference type="NCBI Taxonomy" id="84158"/>
    <lineage>
        <taxon>Bacteria</taxon>
        <taxon>Pseudomonadati</taxon>
        <taxon>Pseudomonadota</taxon>
        <taxon>Gammaproteobacteria</taxon>
        <taxon>Aeromonadales</taxon>
        <taxon>Aeromonadaceae</taxon>
        <taxon>Oceanimonas</taxon>
    </lineage>
</organism>